<dbReference type="AlphaFoldDB" id="A0A846S0L9"/>
<dbReference type="PANTHER" id="PTHR43460:SF1">
    <property type="entry name" value="METHYLTRANSFERASE TYPE 11 DOMAIN-CONTAINING PROTEIN"/>
    <property type="match status" value="1"/>
</dbReference>
<comment type="caution">
    <text evidence="2">The sequence shown here is derived from an EMBL/GenBank/DDBJ whole genome shotgun (WGS) entry which is preliminary data.</text>
</comment>
<organism evidence="2 3">
    <name type="scientific">Brevibacterium marinum</name>
    <dbReference type="NCBI Taxonomy" id="418643"/>
    <lineage>
        <taxon>Bacteria</taxon>
        <taxon>Bacillati</taxon>
        <taxon>Actinomycetota</taxon>
        <taxon>Actinomycetes</taxon>
        <taxon>Micrococcales</taxon>
        <taxon>Brevibacteriaceae</taxon>
        <taxon>Brevibacterium</taxon>
    </lineage>
</organism>
<dbReference type="EMBL" id="JAATJN010000001">
    <property type="protein sequence ID" value="NJC55152.1"/>
    <property type="molecule type" value="Genomic_DNA"/>
</dbReference>
<dbReference type="Proteomes" id="UP000576792">
    <property type="component" value="Unassembled WGS sequence"/>
</dbReference>
<accession>A0A846S0L9</accession>
<feature type="region of interest" description="Disordered" evidence="1">
    <location>
        <begin position="63"/>
        <end position="85"/>
    </location>
</feature>
<gene>
    <name evidence="2" type="ORF">BKA07_000187</name>
</gene>
<dbReference type="SUPFAM" id="SSF53335">
    <property type="entry name" value="S-adenosyl-L-methionine-dependent methyltransferases"/>
    <property type="match status" value="1"/>
</dbReference>
<dbReference type="InterPro" id="IPR029063">
    <property type="entry name" value="SAM-dependent_MTases_sf"/>
</dbReference>
<name>A0A846S0L9_9MICO</name>
<dbReference type="Gene3D" id="3.40.50.150">
    <property type="entry name" value="Vaccinia Virus protein VP39"/>
    <property type="match status" value="1"/>
</dbReference>
<dbReference type="RefSeq" id="WP_167949225.1">
    <property type="nucleotide sequence ID" value="NZ_BAAAPQ010000026.1"/>
</dbReference>
<evidence type="ECO:0008006" key="4">
    <source>
        <dbReference type="Google" id="ProtNLM"/>
    </source>
</evidence>
<protein>
    <recommendedName>
        <fullName evidence="4">Methyltransferase domain-containing protein</fullName>
    </recommendedName>
</protein>
<evidence type="ECO:0000256" key="1">
    <source>
        <dbReference type="SAM" id="MobiDB-lite"/>
    </source>
</evidence>
<evidence type="ECO:0000313" key="2">
    <source>
        <dbReference type="EMBL" id="NJC55152.1"/>
    </source>
</evidence>
<dbReference type="InterPro" id="IPR052939">
    <property type="entry name" value="23S_rRNA_MeTrnsfrase_RlmA"/>
</dbReference>
<proteinExistence type="predicted"/>
<feature type="compositionally biased region" description="Gly residues" evidence="1">
    <location>
        <begin position="72"/>
        <end position="85"/>
    </location>
</feature>
<dbReference type="PANTHER" id="PTHR43460">
    <property type="entry name" value="METHYLTRANSFERASE"/>
    <property type="match status" value="1"/>
</dbReference>
<evidence type="ECO:0000313" key="3">
    <source>
        <dbReference type="Proteomes" id="UP000576792"/>
    </source>
</evidence>
<keyword evidence="3" id="KW-1185">Reference proteome</keyword>
<reference evidence="2 3" key="1">
    <citation type="submission" date="2020-03" db="EMBL/GenBank/DDBJ databases">
        <title>Sequencing the genomes of 1000 actinobacteria strains.</title>
        <authorList>
            <person name="Klenk H.-P."/>
        </authorList>
    </citation>
    <scope>NUCLEOTIDE SEQUENCE [LARGE SCALE GENOMIC DNA]</scope>
    <source>
        <strain evidence="2 3">DSM 18964</strain>
    </source>
</reference>
<sequence length="266" mass="28616">MTGWDFAALGTRLVADDPPWDFETTCAEAMAASTACLDMGTGGGERLSDLVRRVDSARRVGTGAGSAAAGSAGVGGAGAGSAAAGGAGRKRTVHASEGWRPNLDLATSALEEYGIDVREYDSETGEAMPWTDGFFDLVMNRHESYDPAELARVLIPNGRFLTQQVDGTEAGEFRQWFRGEPQTPDIRLEPCIDALESQGFTIAGADEWIGTMEFADVEAVIEYLAYIPWDVPDFTVADNLDTLDLLWECNSPISVTQKRFFIAAEL</sequence>